<proteinExistence type="predicted"/>
<comment type="caution">
    <text evidence="1">The sequence shown here is derived from an EMBL/GenBank/DDBJ whole genome shotgun (WGS) entry which is preliminary data.</text>
</comment>
<sequence>MLTEREVSMLEFERQWWRNPALKNERIRQEFGVSPIRYFQQLNALISRPDALDFDPTLVRTLLRRRDGREAGE</sequence>
<dbReference type="InterPro" id="IPR021678">
    <property type="entry name" value="DUF3263"/>
</dbReference>
<dbReference type="RefSeq" id="WP_151842558.1">
    <property type="nucleotide sequence ID" value="NZ_CP061033.1"/>
</dbReference>
<name>A0ABQ6VCB2_9CORY</name>
<dbReference type="EMBL" id="WBZJ01000003">
    <property type="protein sequence ID" value="KAB3519872.1"/>
    <property type="molecule type" value="Genomic_DNA"/>
</dbReference>
<accession>A0ABQ6VCB2</accession>
<keyword evidence="2" id="KW-1185">Reference proteome</keyword>
<organism evidence="1 2">
    <name type="scientific">Corynebacterium zhongnanshanii</name>
    <dbReference type="NCBI Taxonomy" id="2768834"/>
    <lineage>
        <taxon>Bacteria</taxon>
        <taxon>Bacillati</taxon>
        <taxon>Actinomycetota</taxon>
        <taxon>Actinomycetes</taxon>
        <taxon>Mycobacteriales</taxon>
        <taxon>Corynebacteriaceae</taxon>
        <taxon>Corynebacterium</taxon>
    </lineage>
</organism>
<evidence type="ECO:0000313" key="1">
    <source>
        <dbReference type="EMBL" id="KAB3519872.1"/>
    </source>
</evidence>
<dbReference type="Pfam" id="PF11662">
    <property type="entry name" value="DUF3263"/>
    <property type="match status" value="1"/>
</dbReference>
<evidence type="ECO:0000313" key="2">
    <source>
        <dbReference type="Proteomes" id="UP000436181"/>
    </source>
</evidence>
<dbReference type="Proteomes" id="UP000436181">
    <property type="component" value="Unassembled WGS sequence"/>
</dbReference>
<gene>
    <name evidence="1" type="ORF">F8377_08155</name>
</gene>
<protein>
    <submittedName>
        <fullName evidence="1">DUF3263 domain-containing protein</fullName>
    </submittedName>
</protein>
<reference evidence="1 2" key="1">
    <citation type="submission" date="2019-10" db="EMBL/GenBank/DDBJ databases">
        <title>Corynebacterium sp novel species isolated from the respiratory tract of Marmot.</title>
        <authorList>
            <person name="Zhang G."/>
        </authorList>
    </citation>
    <scope>NUCLEOTIDE SEQUENCE [LARGE SCALE GENOMIC DNA]</scope>
    <source>
        <strain evidence="1 2">336</strain>
    </source>
</reference>